<dbReference type="InterPro" id="IPR039344">
    <property type="entry name" value="MBLAC1"/>
</dbReference>
<dbReference type="GO" id="GO:0005829">
    <property type="term" value="C:cytosol"/>
    <property type="evidence" value="ECO:0007669"/>
    <property type="project" value="UniProtKB-SubCell"/>
</dbReference>
<evidence type="ECO:0000256" key="1">
    <source>
        <dbReference type="ARBA" id="ARBA00004514"/>
    </source>
</evidence>
<comment type="caution">
    <text evidence="8">The sequence shown here is derived from an EMBL/GenBank/DDBJ whole genome shotgun (WGS) entry which is preliminary data.</text>
</comment>
<evidence type="ECO:0000259" key="7">
    <source>
        <dbReference type="SMART" id="SM00849"/>
    </source>
</evidence>
<dbReference type="SUPFAM" id="SSF56281">
    <property type="entry name" value="Metallo-hydrolase/oxidoreductase"/>
    <property type="match status" value="1"/>
</dbReference>
<dbReference type="PANTHER" id="PTHR23200">
    <property type="entry name" value="METALLO-BETA-LACTAMASE DOMAIN-CONTAINING PROTEIN 1"/>
    <property type="match status" value="1"/>
</dbReference>
<comment type="subunit">
    <text evidence="2">Homodimer.</text>
</comment>
<protein>
    <recommendedName>
        <fullName evidence="3">Metallo-beta-lactamase domain-containing protein 1</fullName>
    </recommendedName>
    <alternativeName>
        <fullName evidence="4">Endoribonuclease MBLAC1</fullName>
    </alternativeName>
</protein>
<gene>
    <name evidence="8" type="ORF">TCAL_14114</name>
</gene>
<evidence type="ECO:0000256" key="6">
    <source>
        <dbReference type="ARBA" id="ARBA00045869"/>
    </source>
</evidence>
<organism evidence="8 9">
    <name type="scientific">Tigriopus californicus</name>
    <name type="common">Marine copepod</name>
    <dbReference type="NCBI Taxonomy" id="6832"/>
    <lineage>
        <taxon>Eukaryota</taxon>
        <taxon>Metazoa</taxon>
        <taxon>Ecdysozoa</taxon>
        <taxon>Arthropoda</taxon>
        <taxon>Crustacea</taxon>
        <taxon>Multicrustacea</taxon>
        <taxon>Hexanauplia</taxon>
        <taxon>Copepoda</taxon>
        <taxon>Harpacticoida</taxon>
        <taxon>Harpacticidae</taxon>
        <taxon>Tigriopus</taxon>
    </lineage>
</organism>
<comment type="function">
    <text evidence="6">Endoribonuclease that catalyzes the hydrolysis of histone-coding pre-mRNA 3'-end. Involved in histone pre-mRNA processing during the S-phase of the cell cycle, which is required for entering/progressing through S-phase. Cleaves histone pre-mRNA at a major and a minor cleavage site after the 5'-ACCCA-3' and the 5'-ACCCACA-3' sequence, respectively, and located downstream of the stem-loop. May require the presence of the HDE element located at the histone pre-RNA 3'-end to avoid non-specific cleavage.</text>
</comment>
<reference evidence="8 9" key="1">
    <citation type="journal article" date="2018" name="Nat. Ecol. Evol.">
        <title>Genomic signatures of mitonuclear coevolution across populations of Tigriopus californicus.</title>
        <authorList>
            <person name="Barreto F.S."/>
            <person name="Watson E.T."/>
            <person name="Lima T.G."/>
            <person name="Willett C.S."/>
            <person name="Edmands S."/>
            <person name="Li W."/>
            <person name="Burton R.S."/>
        </authorList>
    </citation>
    <scope>NUCLEOTIDE SEQUENCE [LARGE SCALE GENOMIC DNA]</scope>
    <source>
        <strain evidence="8 9">San Diego</strain>
    </source>
</reference>
<dbReference type="OMA" id="ICSHGHV"/>
<dbReference type="Gene3D" id="3.60.15.10">
    <property type="entry name" value="Ribonuclease Z/Hydroxyacylglutathione hydrolase-like"/>
    <property type="match status" value="1"/>
</dbReference>
<evidence type="ECO:0000313" key="9">
    <source>
        <dbReference type="Proteomes" id="UP000318571"/>
    </source>
</evidence>
<dbReference type="CDD" id="cd07711">
    <property type="entry name" value="MBLAC1-like_MBL-fold"/>
    <property type="match status" value="1"/>
</dbReference>
<proteinExistence type="predicted"/>
<comment type="catalytic activity">
    <reaction evidence="5">
        <text>a ribonucleotidyl-ribonucleotide-RNA + H2O = a 3'-end ribonucleotide-RNA + a 5'-end 5'-phospho-ribonucleoside-RNA + H(+)</text>
        <dbReference type="Rhea" id="RHEA:68096"/>
        <dbReference type="Rhea" id="RHEA-COMP:15179"/>
        <dbReference type="Rhea" id="RHEA-COMP:17355"/>
        <dbReference type="Rhea" id="RHEA-COMP:17428"/>
        <dbReference type="ChEBI" id="CHEBI:15377"/>
        <dbReference type="ChEBI" id="CHEBI:15378"/>
        <dbReference type="ChEBI" id="CHEBI:74896"/>
        <dbReference type="ChEBI" id="CHEBI:138282"/>
        <dbReference type="ChEBI" id="CHEBI:173118"/>
    </reaction>
    <physiologicalReaction direction="left-to-right" evidence="5">
        <dbReference type="Rhea" id="RHEA:68097"/>
    </physiologicalReaction>
</comment>
<dbReference type="Proteomes" id="UP000318571">
    <property type="component" value="Unassembled WGS sequence"/>
</dbReference>
<dbReference type="EMBL" id="VCGU01000375">
    <property type="protein sequence ID" value="TRY64866.1"/>
    <property type="molecule type" value="Genomic_DNA"/>
</dbReference>
<dbReference type="SMART" id="SM00849">
    <property type="entry name" value="Lactamase_B"/>
    <property type="match status" value="1"/>
</dbReference>
<evidence type="ECO:0000313" key="8">
    <source>
        <dbReference type="EMBL" id="TRY64866.1"/>
    </source>
</evidence>
<name>A0A553NHE9_TIGCA</name>
<evidence type="ECO:0000256" key="5">
    <source>
        <dbReference type="ARBA" id="ARBA00044690"/>
    </source>
</evidence>
<evidence type="ECO:0000256" key="2">
    <source>
        <dbReference type="ARBA" id="ARBA00011738"/>
    </source>
</evidence>
<evidence type="ECO:0000256" key="3">
    <source>
        <dbReference type="ARBA" id="ARBA00014856"/>
    </source>
</evidence>
<keyword evidence="9" id="KW-1185">Reference proteome</keyword>
<feature type="domain" description="Metallo-beta-lactamase" evidence="7">
    <location>
        <begin position="23"/>
        <end position="155"/>
    </location>
</feature>
<evidence type="ECO:0000256" key="4">
    <source>
        <dbReference type="ARBA" id="ARBA00032988"/>
    </source>
</evidence>
<feature type="non-terminal residue" evidence="8">
    <location>
        <position position="158"/>
    </location>
</feature>
<dbReference type="InterPro" id="IPR001279">
    <property type="entry name" value="Metallo-B-lactamas"/>
</dbReference>
<dbReference type="GO" id="GO:0031123">
    <property type="term" value="P:RNA 3'-end processing"/>
    <property type="evidence" value="ECO:0007669"/>
    <property type="project" value="UniProtKB-ARBA"/>
</dbReference>
<comment type="subcellular location">
    <subcellularLocation>
        <location evidence="1">Cytoplasm</location>
        <location evidence="1">Cytosol</location>
    </subcellularLocation>
</comment>
<sequence length="158" mass="17384">MNEVHVLFEGYSTQNPDGSMSANCSCVLIKTGEVRILVDSMTPWDGPKIKESLSQHHCLSQDDIDFVVSTHGHSDHVGNNNLFLKATHIVGHSMSHKDKYFEHDFDASSFTLSPGVFVKATPGHTLDSVSVIVTDTRLGTIAIVGDLFEKEEDLLDDQ</sequence>
<dbReference type="AlphaFoldDB" id="A0A553NHE9"/>
<dbReference type="PANTHER" id="PTHR23200:SF48">
    <property type="entry name" value="METALLO-BETA-LACTAMASE DOMAIN-CONTAINING PROTEIN 1"/>
    <property type="match status" value="1"/>
</dbReference>
<accession>A0A553NHE9</accession>
<dbReference type="Pfam" id="PF00753">
    <property type="entry name" value="Lactamase_B"/>
    <property type="match status" value="1"/>
</dbReference>
<dbReference type="InterPro" id="IPR036866">
    <property type="entry name" value="RibonucZ/Hydroxyglut_hydro"/>
</dbReference>